<dbReference type="Pfam" id="PF04101">
    <property type="entry name" value="Glyco_tran_28_C"/>
    <property type="match status" value="1"/>
</dbReference>
<reference evidence="3" key="1">
    <citation type="journal article" date="2019" name="Int. J. Syst. Evol. Microbiol.">
        <title>The Global Catalogue of Microorganisms (GCM) 10K type strain sequencing project: providing services to taxonomists for standard genome sequencing and annotation.</title>
        <authorList>
            <consortium name="The Broad Institute Genomics Platform"/>
            <consortium name="The Broad Institute Genome Sequencing Center for Infectious Disease"/>
            <person name="Wu L."/>
            <person name="Ma J."/>
        </authorList>
    </citation>
    <scope>NUCLEOTIDE SEQUENCE [LARGE SCALE GENOMIC DNA]</scope>
    <source>
        <strain evidence="3">KCTC 12861</strain>
    </source>
</reference>
<organism evidence="2 3">
    <name type="scientific">Pseudovibrio japonicus</name>
    <dbReference type="NCBI Taxonomy" id="366534"/>
    <lineage>
        <taxon>Bacteria</taxon>
        <taxon>Pseudomonadati</taxon>
        <taxon>Pseudomonadota</taxon>
        <taxon>Alphaproteobacteria</taxon>
        <taxon>Hyphomicrobiales</taxon>
        <taxon>Stappiaceae</taxon>
        <taxon>Pseudovibrio</taxon>
    </lineage>
</organism>
<dbReference type="Proteomes" id="UP000637980">
    <property type="component" value="Unassembled WGS sequence"/>
</dbReference>
<gene>
    <name evidence="2" type="primary">redA</name>
    <name evidence="2" type="ORF">GCM10007094_03990</name>
</gene>
<dbReference type="PANTHER" id="PTHR21015">
    <property type="entry name" value="UDP-N-ACETYLGLUCOSAMINE--N-ACETYLMURAMYL-(PENTAPEPTIDE) PYROPHOSPHORYL-UNDECAPRENOL N-ACETYLGLUCOSAMINE TRANSFERASE 1"/>
    <property type="match status" value="1"/>
</dbReference>
<protein>
    <submittedName>
        <fullName evidence="2">Glycosyl transferase</fullName>
    </submittedName>
</protein>
<evidence type="ECO:0000313" key="2">
    <source>
        <dbReference type="EMBL" id="GHB19284.1"/>
    </source>
</evidence>
<dbReference type="InterPro" id="IPR007235">
    <property type="entry name" value="Glyco_trans_28_C"/>
</dbReference>
<sequence>MMKAFIHVQHLLGSGHIVRAVALAKALARQGFTVTLATGNRVPATVNCDGLTVVQLPIVRAADAKFDVLLDADDRPVDEAWWEKRIAATLAAFTSEQFDLLITETYPFGRRMFAAEMTRLLECAGSMVSPPWVVCSVRDILVRKDEAWKEEWMASQASAFYDRILVHSDPRLITFDDSFPFTKRVNSHIRYTGYIRDDRSTLATSSDGEDEVIVSCGGGAVGSALLQAALSARNHMPPGLTDKWRVLVGQGLPEAEFQKLLRYSSSKFVIERARKDFPALLKNAKLSISQAGYNTVVDILRAGVPSVLVPFAQEAETEQTQRALSLMKHHRAVAVPEKVLSAKTLAQAAEKALSLPAPDLRVALNGAEVAAQVLAADLGMETPTDTSFGIIWERNVSRDL</sequence>
<comment type="caution">
    <text evidence="2">The sequence shown here is derived from an EMBL/GenBank/DDBJ whole genome shotgun (WGS) entry which is preliminary data.</text>
</comment>
<accession>A0ABQ3E2S9</accession>
<keyword evidence="3" id="KW-1185">Reference proteome</keyword>
<feature type="domain" description="Glycosyl transferase family 28 C-terminal" evidence="1">
    <location>
        <begin position="243"/>
        <end position="354"/>
    </location>
</feature>
<dbReference type="SUPFAM" id="SSF53756">
    <property type="entry name" value="UDP-Glycosyltransferase/glycogen phosphorylase"/>
    <property type="match status" value="1"/>
</dbReference>
<keyword evidence="2" id="KW-0808">Transferase</keyword>
<dbReference type="PANTHER" id="PTHR21015:SF28">
    <property type="entry name" value="SLL1722 PROTEIN"/>
    <property type="match status" value="1"/>
</dbReference>
<proteinExistence type="predicted"/>
<name>A0ABQ3E2S9_9HYPH</name>
<dbReference type="Gene3D" id="3.40.50.2000">
    <property type="entry name" value="Glycogen Phosphorylase B"/>
    <property type="match status" value="2"/>
</dbReference>
<dbReference type="GO" id="GO:0016740">
    <property type="term" value="F:transferase activity"/>
    <property type="evidence" value="ECO:0007669"/>
    <property type="project" value="UniProtKB-KW"/>
</dbReference>
<evidence type="ECO:0000313" key="3">
    <source>
        <dbReference type="Proteomes" id="UP000637980"/>
    </source>
</evidence>
<dbReference type="RefSeq" id="WP_209008757.1">
    <property type="nucleotide sequence ID" value="NZ_BMXE01000001.1"/>
</dbReference>
<evidence type="ECO:0000259" key="1">
    <source>
        <dbReference type="Pfam" id="PF04101"/>
    </source>
</evidence>
<dbReference type="EMBL" id="BMXE01000001">
    <property type="protein sequence ID" value="GHB19284.1"/>
    <property type="molecule type" value="Genomic_DNA"/>
</dbReference>